<reference evidence="2" key="1">
    <citation type="journal article" date="2023" name="Science">
        <title>Genome structures resolve the early diversification of teleost fishes.</title>
        <authorList>
            <person name="Parey E."/>
            <person name="Louis A."/>
            <person name="Montfort J."/>
            <person name="Bouchez O."/>
            <person name="Roques C."/>
            <person name="Iampietro C."/>
            <person name="Lluch J."/>
            <person name="Castinel A."/>
            <person name="Donnadieu C."/>
            <person name="Desvignes T."/>
            <person name="Floi Bucao C."/>
            <person name="Jouanno E."/>
            <person name="Wen M."/>
            <person name="Mejri S."/>
            <person name="Dirks R."/>
            <person name="Jansen H."/>
            <person name="Henkel C."/>
            <person name="Chen W.J."/>
            <person name="Zahm M."/>
            <person name="Cabau C."/>
            <person name="Klopp C."/>
            <person name="Thompson A.W."/>
            <person name="Robinson-Rechavi M."/>
            <person name="Braasch I."/>
            <person name="Lecointre G."/>
            <person name="Bobe J."/>
            <person name="Postlethwait J.H."/>
            <person name="Berthelot C."/>
            <person name="Roest Crollius H."/>
            <person name="Guiguen Y."/>
        </authorList>
    </citation>
    <scope>NUCLEOTIDE SEQUENCE</scope>
    <source>
        <strain evidence="2">WJC10195</strain>
    </source>
</reference>
<feature type="compositionally biased region" description="Basic and acidic residues" evidence="1">
    <location>
        <begin position="125"/>
        <end position="137"/>
    </location>
</feature>
<feature type="region of interest" description="Disordered" evidence="1">
    <location>
        <begin position="1"/>
        <end position="20"/>
    </location>
</feature>
<feature type="region of interest" description="Disordered" evidence="1">
    <location>
        <begin position="65"/>
        <end position="151"/>
    </location>
</feature>
<comment type="caution">
    <text evidence="2">The sequence shown here is derived from an EMBL/GenBank/DDBJ whole genome shotgun (WGS) entry which is preliminary data.</text>
</comment>
<proteinExistence type="predicted"/>
<name>A0A9Q1EU31_SYNKA</name>
<sequence>MTRDRVVSRLQTGTSVENSPRRRQVLRSIWGDGELLHSHLRTCERSPDPPRSGNDIVTATDVALTPGAPLSREGKGKRPSLAGRAIDFSEPPGQIDVLMERPPPLLKVTQPNSPSRELRRRAAPRAKEAIRPSEGRAARRKPRATRRCERL</sequence>
<evidence type="ECO:0000313" key="3">
    <source>
        <dbReference type="Proteomes" id="UP001152622"/>
    </source>
</evidence>
<evidence type="ECO:0000256" key="1">
    <source>
        <dbReference type="SAM" id="MobiDB-lite"/>
    </source>
</evidence>
<dbReference type="Proteomes" id="UP001152622">
    <property type="component" value="Chromosome 12"/>
</dbReference>
<gene>
    <name evidence="2" type="ORF">SKAU_G00292430</name>
</gene>
<dbReference type="EMBL" id="JAINUF010000012">
    <property type="protein sequence ID" value="KAJ8345050.1"/>
    <property type="molecule type" value="Genomic_DNA"/>
</dbReference>
<feature type="compositionally biased region" description="Polar residues" evidence="1">
    <location>
        <begin position="9"/>
        <end position="18"/>
    </location>
</feature>
<evidence type="ECO:0000313" key="2">
    <source>
        <dbReference type="EMBL" id="KAJ8345050.1"/>
    </source>
</evidence>
<dbReference type="AlphaFoldDB" id="A0A9Q1EU31"/>
<protein>
    <submittedName>
        <fullName evidence="2">Uncharacterized protein</fullName>
    </submittedName>
</protein>
<accession>A0A9Q1EU31</accession>
<organism evidence="2 3">
    <name type="scientific">Synaphobranchus kaupii</name>
    <name type="common">Kaup's arrowtooth eel</name>
    <dbReference type="NCBI Taxonomy" id="118154"/>
    <lineage>
        <taxon>Eukaryota</taxon>
        <taxon>Metazoa</taxon>
        <taxon>Chordata</taxon>
        <taxon>Craniata</taxon>
        <taxon>Vertebrata</taxon>
        <taxon>Euteleostomi</taxon>
        <taxon>Actinopterygii</taxon>
        <taxon>Neopterygii</taxon>
        <taxon>Teleostei</taxon>
        <taxon>Anguilliformes</taxon>
        <taxon>Synaphobranchidae</taxon>
        <taxon>Synaphobranchus</taxon>
    </lineage>
</organism>
<keyword evidence="3" id="KW-1185">Reference proteome</keyword>